<evidence type="ECO:0000313" key="3">
    <source>
        <dbReference type="Proteomes" id="UP000054279"/>
    </source>
</evidence>
<evidence type="ECO:0000313" key="2">
    <source>
        <dbReference type="EMBL" id="KIJ46226.1"/>
    </source>
</evidence>
<accession>A0A0C9W4D2</accession>
<feature type="region of interest" description="Disordered" evidence="1">
    <location>
        <begin position="1"/>
        <end position="53"/>
    </location>
</feature>
<evidence type="ECO:0000256" key="1">
    <source>
        <dbReference type="SAM" id="MobiDB-lite"/>
    </source>
</evidence>
<reference evidence="2 3" key="1">
    <citation type="submission" date="2014-06" db="EMBL/GenBank/DDBJ databases">
        <title>Evolutionary Origins and Diversification of the Mycorrhizal Mutualists.</title>
        <authorList>
            <consortium name="DOE Joint Genome Institute"/>
            <consortium name="Mycorrhizal Genomics Consortium"/>
            <person name="Kohler A."/>
            <person name="Kuo A."/>
            <person name="Nagy L.G."/>
            <person name="Floudas D."/>
            <person name="Copeland A."/>
            <person name="Barry K.W."/>
            <person name="Cichocki N."/>
            <person name="Veneault-Fourrey C."/>
            <person name="LaButti K."/>
            <person name="Lindquist E.A."/>
            <person name="Lipzen A."/>
            <person name="Lundell T."/>
            <person name="Morin E."/>
            <person name="Murat C."/>
            <person name="Riley R."/>
            <person name="Ohm R."/>
            <person name="Sun H."/>
            <person name="Tunlid A."/>
            <person name="Henrissat B."/>
            <person name="Grigoriev I.V."/>
            <person name="Hibbett D.S."/>
            <person name="Martin F."/>
        </authorList>
    </citation>
    <scope>NUCLEOTIDE SEQUENCE [LARGE SCALE GENOMIC DNA]</scope>
    <source>
        <strain evidence="2 3">SS14</strain>
    </source>
</reference>
<protein>
    <submittedName>
        <fullName evidence="2">Uncharacterized protein</fullName>
    </submittedName>
</protein>
<dbReference type="EMBL" id="KN837108">
    <property type="protein sequence ID" value="KIJ46226.1"/>
    <property type="molecule type" value="Genomic_DNA"/>
</dbReference>
<dbReference type="AlphaFoldDB" id="A0A0C9W4D2"/>
<dbReference type="HOGENOM" id="CLU_1422250_0_0_1"/>
<gene>
    <name evidence="2" type="ORF">M422DRAFT_250266</name>
</gene>
<proteinExistence type="predicted"/>
<keyword evidence="3" id="KW-1185">Reference proteome</keyword>
<sequence>MARRTTWQGDDIGISSQEDHIPPASPLHSRKQLPLPLAQPENVRSQRDRTRTERGELYETEIQEETQARVCKSAKRRTKRPIIEEKVYTEVYQRHLSSLEELKARSDIHAHKFLRIWRRLYARARDHAGVAANITDRPLLQLPFTPGLPAEFRKLPALAGIEPTASPTPSYIYVKLLCEYNMEKIQWQRSR</sequence>
<name>A0A0C9W4D2_SPHS4</name>
<organism evidence="2 3">
    <name type="scientific">Sphaerobolus stellatus (strain SS14)</name>
    <dbReference type="NCBI Taxonomy" id="990650"/>
    <lineage>
        <taxon>Eukaryota</taxon>
        <taxon>Fungi</taxon>
        <taxon>Dikarya</taxon>
        <taxon>Basidiomycota</taxon>
        <taxon>Agaricomycotina</taxon>
        <taxon>Agaricomycetes</taxon>
        <taxon>Phallomycetidae</taxon>
        <taxon>Geastrales</taxon>
        <taxon>Sphaerobolaceae</taxon>
        <taxon>Sphaerobolus</taxon>
    </lineage>
</organism>
<feature type="compositionally biased region" description="Basic and acidic residues" evidence="1">
    <location>
        <begin position="44"/>
        <end position="53"/>
    </location>
</feature>
<dbReference type="Proteomes" id="UP000054279">
    <property type="component" value="Unassembled WGS sequence"/>
</dbReference>